<dbReference type="Pfam" id="PF00497">
    <property type="entry name" value="SBP_bac_3"/>
    <property type="match status" value="1"/>
</dbReference>
<dbReference type="RefSeq" id="WP_220509739.1">
    <property type="nucleotide sequence ID" value="NZ_JACJIA010000006.1"/>
</dbReference>
<sequence>MRERGVRLSGWSGAGLVTLCLVAAGGVSACGGAGGDRLAEGRIVIGMRYDQPGLALKGPGGRFTGFDIDVATYVADRLGVRPGGITWKEAVSAERENLLVRGDVDLVVATYTITLQRKQKVDFAGPYFLAHQDLLVRADDASVTSATDLNSRKLCSTTGSTSAQNVKRRLAPRADLQEFRTITECLTGLENREVDAMTNDDANLAGFTAQPQHRGKFRLVGLRLSDERYGIGIRKGRAELRRKVNEALARMTRDGSWRRSAERHFGPAGYRYEPPPPITETG</sequence>
<dbReference type="InterPro" id="IPR051455">
    <property type="entry name" value="Bact_solute-bind_prot3"/>
</dbReference>
<comment type="caution">
    <text evidence="6">The sequence shown here is derived from an EMBL/GenBank/DDBJ whole genome shotgun (WGS) entry which is preliminary data.</text>
</comment>
<protein>
    <submittedName>
        <fullName evidence="6">Glutamate transport system substrate-binding protein</fullName>
    </submittedName>
</protein>
<reference evidence="6 7" key="1">
    <citation type="submission" date="2020-08" db="EMBL/GenBank/DDBJ databases">
        <title>Genomic Encyclopedia of Type Strains, Phase IV (KMG-IV): sequencing the most valuable type-strain genomes for metagenomic binning, comparative biology and taxonomic classification.</title>
        <authorList>
            <person name="Goeker M."/>
        </authorList>
    </citation>
    <scope>NUCLEOTIDE SEQUENCE [LARGE SCALE GENOMIC DNA]</scope>
    <source>
        <strain evidence="6 7">DSM 44197</strain>
    </source>
</reference>
<feature type="domain" description="Solute-binding protein family 3/N-terminal" evidence="5">
    <location>
        <begin position="42"/>
        <end position="268"/>
    </location>
</feature>
<dbReference type="EMBL" id="JACJIA010000006">
    <property type="protein sequence ID" value="MBA8953455.1"/>
    <property type="molecule type" value="Genomic_DNA"/>
</dbReference>
<dbReference type="SMART" id="SM00062">
    <property type="entry name" value="PBPb"/>
    <property type="match status" value="1"/>
</dbReference>
<dbReference type="CDD" id="cd13690">
    <property type="entry name" value="PBP2_GluB"/>
    <property type="match status" value="1"/>
</dbReference>
<dbReference type="PROSITE" id="PS51257">
    <property type="entry name" value="PROKAR_LIPOPROTEIN"/>
    <property type="match status" value="1"/>
</dbReference>
<evidence type="ECO:0000313" key="7">
    <source>
        <dbReference type="Proteomes" id="UP000572680"/>
    </source>
</evidence>
<dbReference type="GO" id="GO:0006865">
    <property type="term" value="P:amino acid transport"/>
    <property type="evidence" value="ECO:0007669"/>
    <property type="project" value="TreeGrafter"/>
</dbReference>
<keyword evidence="3" id="KW-0732">Signal</keyword>
<evidence type="ECO:0000256" key="1">
    <source>
        <dbReference type="ARBA" id="ARBA00010333"/>
    </source>
</evidence>
<evidence type="ECO:0000256" key="3">
    <source>
        <dbReference type="ARBA" id="ARBA00022729"/>
    </source>
</evidence>
<proteinExistence type="inferred from homology"/>
<dbReference type="SUPFAM" id="SSF53850">
    <property type="entry name" value="Periplasmic binding protein-like II"/>
    <property type="match status" value="1"/>
</dbReference>
<dbReference type="PANTHER" id="PTHR30085:SF6">
    <property type="entry name" value="ABC TRANSPORTER GLUTAMINE-BINDING PROTEIN GLNH"/>
    <property type="match status" value="1"/>
</dbReference>
<evidence type="ECO:0000256" key="4">
    <source>
        <dbReference type="RuleBase" id="RU003744"/>
    </source>
</evidence>
<dbReference type="PROSITE" id="PS01039">
    <property type="entry name" value="SBP_BACTERIAL_3"/>
    <property type="match status" value="1"/>
</dbReference>
<keyword evidence="2" id="KW-0813">Transport</keyword>
<evidence type="ECO:0000313" key="6">
    <source>
        <dbReference type="EMBL" id="MBA8953455.1"/>
    </source>
</evidence>
<dbReference type="AlphaFoldDB" id="A0A7W3QNB2"/>
<organism evidence="6 7">
    <name type="scientific">Actinomadura namibiensis</name>
    <dbReference type="NCBI Taxonomy" id="182080"/>
    <lineage>
        <taxon>Bacteria</taxon>
        <taxon>Bacillati</taxon>
        <taxon>Actinomycetota</taxon>
        <taxon>Actinomycetes</taxon>
        <taxon>Streptosporangiales</taxon>
        <taxon>Thermomonosporaceae</taxon>
        <taxon>Actinomadura</taxon>
    </lineage>
</organism>
<gene>
    <name evidence="6" type="ORF">HNR61_005105</name>
</gene>
<dbReference type="Gene3D" id="3.40.190.10">
    <property type="entry name" value="Periplasmic binding protein-like II"/>
    <property type="match status" value="2"/>
</dbReference>
<dbReference type="GO" id="GO:0005576">
    <property type="term" value="C:extracellular region"/>
    <property type="evidence" value="ECO:0007669"/>
    <property type="project" value="TreeGrafter"/>
</dbReference>
<dbReference type="PANTHER" id="PTHR30085">
    <property type="entry name" value="AMINO ACID ABC TRANSPORTER PERMEASE"/>
    <property type="match status" value="1"/>
</dbReference>
<evidence type="ECO:0000259" key="5">
    <source>
        <dbReference type="SMART" id="SM00062"/>
    </source>
</evidence>
<dbReference type="InterPro" id="IPR001638">
    <property type="entry name" value="Solute-binding_3/MltF_N"/>
</dbReference>
<dbReference type="InterPro" id="IPR018313">
    <property type="entry name" value="SBP_3_CS"/>
</dbReference>
<dbReference type="Proteomes" id="UP000572680">
    <property type="component" value="Unassembled WGS sequence"/>
</dbReference>
<keyword evidence="7" id="KW-1185">Reference proteome</keyword>
<dbReference type="GO" id="GO:0030288">
    <property type="term" value="C:outer membrane-bounded periplasmic space"/>
    <property type="evidence" value="ECO:0007669"/>
    <property type="project" value="TreeGrafter"/>
</dbReference>
<comment type="similarity">
    <text evidence="1 4">Belongs to the bacterial solute-binding protein 3 family.</text>
</comment>
<name>A0A7W3QNB2_ACTNM</name>
<accession>A0A7W3QNB2</accession>
<evidence type="ECO:0000256" key="2">
    <source>
        <dbReference type="ARBA" id="ARBA00022448"/>
    </source>
</evidence>